<dbReference type="OrthoDB" id="73614at2759"/>
<dbReference type="GO" id="GO:0000139">
    <property type="term" value="C:Golgi membrane"/>
    <property type="evidence" value="ECO:0007669"/>
    <property type="project" value="UniProtKB-SubCell"/>
</dbReference>
<comment type="function">
    <text evidence="8">Nonessential protein required for the fusion of transport vesicles derived from the endocytic pathway with the Golgi complex.</text>
</comment>
<evidence type="ECO:0000256" key="3">
    <source>
        <dbReference type="ARBA" id="ARBA00022692"/>
    </source>
</evidence>
<dbReference type="GeneID" id="33559470"/>
<dbReference type="STRING" id="4999.A0A1Y1UTK6"/>
<dbReference type="Proteomes" id="UP000193218">
    <property type="component" value="Unassembled WGS sequence"/>
</dbReference>
<dbReference type="Pfam" id="PF04178">
    <property type="entry name" value="Got1"/>
    <property type="match status" value="1"/>
</dbReference>
<evidence type="ECO:0000313" key="10">
    <source>
        <dbReference type="Proteomes" id="UP000193218"/>
    </source>
</evidence>
<feature type="transmembrane region" description="Helical" evidence="8">
    <location>
        <begin position="124"/>
        <end position="142"/>
    </location>
</feature>
<keyword evidence="8" id="KW-0333">Golgi apparatus</keyword>
<feature type="transmembrane region" description="Helical" evidence="8">
    <location>
        <begin position="64"/>
        <end position="85"/>
    </location>
</feature>
<dbReference type="PANTHER" id="PTHR23137:SF6">
    <property type="entry name" value="VESICLE TRANSPORT PROTEIN"/>
    <property type="match status" value="1"/>
</dbReference>
<organism evidence="9 10">
    <name type="scientific">Kockovaella imperatae</name>
    <dbReference type="NCBI Taxonomy" id="4999"/>
    <lineage>
        <taxon>Eukaryota</taxon>
        <taxon>Fungi</taxon>
        <taxon>Dikarya</taxon>
        <taxon>Basidiomycota</taxon>
        <taxon>Agaricomycotina</taxon>
        <taxon>Tremellomycetes</taxon>
        <taxon>Tremellales</taxon>
        <taxon>Cuniculitremaceae</taxon>
        <taxon>Kockovaella</taxon>
    </lineage>
</organism>
<dbReference type="InParanoid" id="A0A1Y1UTK6"/>
<evidence type="ECO:0000256" key="6">
    <source>
        <dbReference type="ARBA" id="ARBA00023136"/>
    </source>
</evidence>
<feature type="transmembrane region" description="Helical" evidence="8">
    <location>
        <begin position="35"/>
        <end position="58"/>
    </location>
</feature>
<evidence type="ECO:0000256" key="7">
    <source>
        <dbReference type="ARBA" id="ARBA00025800"/>
    </source>
</evidence>
<feature type="transmembrane region" description="Helical" evidence="8">
    <location>
        <begin position="97"/>
        <end position="118"/>
    </location>
</feature>
<evidence type="ECO:0000256" key="2">
    <source>
        <dbReference type="ARBA" id="ARBA00022448"/>
    </source>
</evidence>
<comment type="caution">
    <text evidence="9">The sequence shown here is derived from an EMBL/GenBank/DDBJ whole genome shotgun (WGS) entry which is preliminary data.</text>
</comment>
<gene>
    <name evidence="9" type="ORF">BD324DRAFT_647452</name>
</gene>
<name>A0A1Y1UTK6_9TREE</name>
<proteinExistence type="inferred from homology"/>
<dbReference type="RefSeq" id="XP_021874204.1">
    <property type="nucleotide sequence ID" value="XM_022017661.1"/>
</dbReference>
<dbReference type="GO" id="GO:0015031">
    <property type="term" value="P:protein transport"/>
    <property type="evidence" value="ECO:0007669"/>
    <property type="project" value="UniProtKB-KW"/>
</dbReference>
<protein>
    <recommendedName>
        <fullName evidence="8">Protein transport protein SFT2</fullName>
    </recommendedName>
</protein>
<evidence type="ECO:0000256" key="5">
    <source>
        <dbReference type="ARBA" id="ARBA00022989"/>
    </source>
</evidence>
<dbReference type="InterPro" id="IPR007305">
    <property type="entry name" value="Vesicle_transpt_Got1/SFT2"/>
</dbReference>
<dbReference type="InterPro" id="IPR011691">
    <property type="entry name" value="Vesicle_transpt_SFT2"/>
</dbReference>
<keyword evidence="4 8" id="KW-0653">Protein transport</keyword>
<dbReference type="EMBL" id="NBSH01000001">
    <property type="protein sequence ID" value="ORX40525.1"/>
    <property type="molecule type" value="Genomic_DNA"/>
</dbReference>
<keyword evidence="5 8" id="KW-1133">Transmembrane helix</keyword>
<dbReference type="AlphaFoldDB" id="A0A1Y1UTK6"/>
<evidence type="ECO:0000256" key="8">
    <source>
        <dbReference type="RuleBase" id="RU363111"/>
    </source>
</evidence>
<reference evidence="9 10" key="1">
    <citation type="submission" date="2017-03" db="EMBL/GenBank/DDBJ databases">
        <title>Widespread Adenine N6-methylation of Active Genes in Fungi.</title>
        <authorList>
            <consortium name="DOE Joint Genome Institute"/>
            <person name="Mondo S.J."/>
            <person name="Dannebaum R.O."/>
            <person name="Kuo R.C."/>
            <person name="Louie K.B."/>
            <person name="Bewick A.J."/>
            <person name="Labutti K."/>
            <person name="Haridas S."/>
            <person name="Kuo A."/>
            <person name="Salamov A."/>
            <person name="Ahrendt S.R."/>
            <person name="Lau R."/>
            <person name="Bowen B.P."/>
            <person name="Lipzen A."/>
            <person name="Sullivan W."/>
            <person name="Andreopoulos W.B."/>
            <person name="Clum A."/>
            <person name="Lindquist E."/>
            <person name="Daum C."/>
            <person name="Northen T.R."/>
            <person name="Ramamoorthy G."/>
            <person name="Schmitz R.J."/>
            <person name="Gryganskyi A."/>
            <person name="Culley D."/>
            <person name="Magnuson J."/>
            <person name="James T.Y."/>
            <person name="O'Malley M.A."/>
            <person name="Stajich J.E."/>
            <person name="Spatafora J.W."/>
            <person name="Visel A."/>
            <person name="Grigoriev I.V."/>
        </authorList>
    </citation>
    <scope>NUCLEOTIDE SEQUENCE [LARGE SCALE GENOMIC DNA]</scope>
    <source>
        <strain evidence="9 10">NRRL Y-17943</strain>
    </source>
</reference>
<evidence type="ECO:0000256" key="4">
    <source>
        <dbReference type="ARBA" id="ARBA00022927"/>
    </source>
</evidence>
<accession>A0A1Y1UTK6</accession>
<evidence type="ECO:0000313" key="9">
    <source>
        <dbReference type="EMBL" id="ORX40525.1"/>
    </source>
</evidence>
<keyword evidence="10" id="KW-1185">Reference proteome</keyword>
<keyword evidence="2 8" id="KW-0813">Transport</keyword>
<comment type="subcellular location">
    <subcellularLocation>
        <location evidence="8">Golgi apparatus membrane</location>
        <topology evidence="8">Multi-pass membrane protein</topology>
    </subcellularLocation>
    <subcellularLocation>
        <location evidence="1">Membrane</location>
        <topology evidence="1">Multi-pass membrane protein</topology>
    </subcellularLocation>
</comment>
<dbReference type="PANTHER" id="PTHR23137">
    <property type="entry name" value="VESICLE TRANSPORT PROTEIN-RELATED"/>
    <property type="match status" value="1"/>
</dbReference>
<dbReference type="GO" id="GO:0016192">
    <property type="term" value="P:vesicle-mediated transport"/>
    <property type="evidence" value="ECO:0007669"/>
    <property type="project" value="InterPro"/>
</dbReference>
<keyword evidence="3 8" id="KW-0812">Transmembrane</keyword>
<comment type="similarity">
    <text evidence="7 8">Belongs to the SFT2 family.</text>
</comment>
<sequence length="156" mass="17009">MPKGWFNIDDQTDDIIFGGEKSAFSSLGLTRYQRLGGFVICFIAGFGISILGAIMLFLGATGAFATLFAVGAIVSLIGTGFLIGFRTQLEKMFKPVRVVATILLFAAIAMTFVSAFVLPAILCIVFVIVQYLAFLWYSLSYVPYARTMVKNMVGMK</sequence>
<evidence type="ECO:0000256" key="1">
    <source>
        <dbReference type="ARBA" id="ARBA00004141"/>
    </source>
</evidence>
<keyword evidence="6 8" id="KW-0472">Membrane</keyword>